<sequence length="196" mass="23018">MKGSICLIKISSQKIVPALCLEEKSDTLLFAQLRKATDEDIFNTQDREKMERVNKGKLERDQIRIKEKYEINTVFVDQPEGLNSKSVVMVKKLYKVKKNKIIKNIVRVSEEIVIKCKKLIEQITEIAELQRELQALKKKVQLAQMNNEKYTHHELRIEEILGEIGYPRRKKGAQKPFHNYREVPNKGYIKIYYGGR</sequence>
<evidence type="ECO:0000256" key="1">
    <source>
        <dbReference type="SAM" id="Coils"/>
    </source>
</evidence>
<evidence type="ECO:0000313" key="2">
    <source>
        <dbReference type="EMBL" id="OFC93122.1"/>
    </source>
</evidence>
<comment type="caution">
    <text evidence="2">The sequence shown here is derived from an EMBL/GenBank/DDBJ whole genome shotgun (WGS) entry which is preliminary data.</text>
</comment>
<proteinExistence type="predicted"/>
<gene>
    <name evidence="2" type="ORF">BTGOE4_21170</name>
</gene>
<accession>A0A9X5RTA1</accession>
<dbReference type="AlphaFoldDB" id="A0A9X5RTA1"/>
<feature type="coiled-coil region" evidence="1">
    <location>
        <begin position="119"/>
        <end position="153"/>
    </location>
</feature>
<dbReference type="EMBL" id="LXLI01000019">
    <property type="protein sequence ID" value="OFC93122.1"/>
    <property type="molecule type" value="Genomic_DNA"/>
</dbReference>
<protein>
    <submittedName>
        <fullName evidence="2">Uncharacterized protein</fullName>
    </submittedName>
</protein>
<evidence type="ECO:0000313" key="3">
    <source>
        <dbReference type="Proteomes" id="UP000175994"/>
    </source>
</evidence>
<organism evidence="2 3">
    <name type="scientific">Bacillus thuringiensis</name>
    <dbReference type="NCBI Taxonomy" id="1428"/>
    <lineage>
        <taxon>Bacteria</taxon>
        <taxon>Bacillati</taxon>
        <taxon>Bacillota</taxon>
        <taxon>Bacilli</taxon>
        <taxon>Bacillales</taxon>
        <taxon>Bacillaceae</taxon>
        <taxon>Bacillus</taxon>
        <taxon>Bacillus cereus group</taxon>
    </lineage>
</organism>
<dbReference type="RefSeq" id="WP_070183760.1">
    <property type="nucleotide sequence ID" value="NZ_LXLI01000019.1"/>
</dbReference>
<keyword evidence="1" id="KW-0175">Coiled coil</keyword>
<name>A0A9X5RTA1_BACTU</name>
<reference evidence="2 3" key="1">
    <citation type="submission" date="2016-04" db="EMBL/GenBank/DDBJ databases">
        <title>Bacillus thuringiensis and Bacillus weihenstephanensis as novel biocontrol agents of wilt causing Verticillium species.</title>
        <authorList>
            <person name="Hollensteiner J."/>
            <person name="Wemheuer F."/>
            <person name="Harting R."/>
            <person name="Kolarzyk A."/>
            <person name="Diaz-Valerio S."/>
            <person name="Poehlein A."/>
            <person name="Brzuszkiewicz E."/>
            <person name="Nesemann K."/>
            <person name="Braus-Stromeyer S."/>
            <person name="Braus G."/>
            <person name="Daniel R."/>
            <person name="Liesegang H."/>
        </authorList>
    </citation>
    <scope>NUCLEOTIDE SEQUENCE [LARGE SCALE GENOMIC DNA]</scope>
    <source>
        <strain evidence="2 3">GOE4</strain>
    </source>
</reference>
<dbReference type="Proteomes" id="UP000175994">
    <property type="component" value="Unassembled WGS sequence"/>
</dbReference>